<keyword evidence="2" id="KW-0964">Secreted</keyword>
<dbReference type="InterPro" id="IPR008160">
    <property type="entry name" value="Collagen"/>
</dbReference>
<feature type="domain" description="C1q" evidence="7">
    <location>
        <begin position="157"/>
        <end position="210"/>
    </location>
</feature>
<dbReference type="AlphaFoldDB" id="A0AAV4IU69"/>
<dbReference type="InterPro" id="IPR001073">
    <property type="entry name" value="C1q_dom"/>
</dbReference>
<protein>
    <submittedName>
        <fullName evidence="8">Complement C1q tumor necrosis factor-related protein 9</fullName>
    </submittedName>
</protein>
<reference evidence="8 9" key="1">
    <citation type="journal article" date="2021" name="Elife">
        <title>Chloroplast acquisition without the gene transfer in kleptoplastic sea slugs, Plakobranchus ocellatus.</title>
        <authorList>
            <person name="Maeda T."/>
            <person name="Takahashi S."/>
            <person name="Yoshida T."/>
            <person name="Shimamura S."/>
            <person name="Takaki Y."/>
            <person name="Nagai Y."/>
            <person name="Toyoda A."/>
            <person name="Suzuki Y."/>
            <person name="Arimoto A."/>
            <person name="Ishii H."/>
            <person name="Satoh N."/>
            <person name="Nishiyama T."/>
            <person name="Hasebe M."/>
            <person name="Maruyama T."/>
            <person name="Minagawa J."/>
            <person name="Obokata J."/>
            <person name="Shigenobu S."/>
        </authorList>
    </citation>
    <scope>NUCLEOTIDE SEQUENCE [LARGE SCALE GENOMIC DNA]</scope>
</reference>
<comment type="caution">
    <text evidence="8">The sequence shown here is derived from an EMBL/GenBank/DDBJ whole genome shotgun (WGS) entry which is preliminary data.</text>
</comment>
<dbReference type="Pfam" id="PF01391">
    <property type="entry name" value="Collagen"/>
    <property type="match status" value="1"/>
</dbReference>
<evidence type="ECO:0000256" key="1">
    <source>
        <dbReference type="ARBA" id="ARBA00004613"/>
    </source>
</evidence>
<evidence type="ECO:0000256" key="4">
    <source>
        <dbReference type="ARBA" id="ARBA00023119"/>
    </source>
</evidence>
<proteinExistence type="predicted"/>
<dbReference type="SUPFAM" id="SSF49842">
    <property type="entry name" value="TNF-like"/>
    <property type="match status" value="1"/>
</dbReference>
<dbReference type="InterPro" id="IPR008983">
    <property type="entry name" value="Tumour_necrosis_fac-like_dom"/>
</dbReference>
<feature type="chain" id="PRO_5043819990" evidence="6">
    <location>
        <begin position="42"/>
        <end position="210"/>
    </location>
</feature>
<sequence>MAIGKTHQSATNPSSILSSSRMHPVTCFLVQLLALTSLLLGQAGGMNRDNMMMDDWCNKCCMGIPGPQGAMGIQGVPGPQGRDGLTGAKGDKGEMGSKGFTGMPGEKGHEGQKGQRGRKGDQGPLGPAGPAGEKGDLGPEGATGPQGETGPRGPRGKEPARVAFTVTRREPLGPVPQKTPVTFDKIHLNLGDSFDVYSSHFVCKVSQLYD</sequence>
<dbReference type="Gene3D" id="2.60.120.40">
    <property type="match status" value="1"/>
</dbReference>
<accession>A0AAV4IU69</accession>
<dbReference type="GO" id="GO:0005576">
    <property type="term" value="C:extracellular region"/>
    <property type="evidence" value="ECO:0007669"/>
    <property type="project" value="UniProtKB-SubCell"/>
</dbReference>
<dbReference type="PANTHER" id="PTHR15427:SF52">
    <property type="entry name" value="C1Q DOMAIN-CONTAINING PROTEIN"/>
    <property type="match status" value="1"/>
</dbReference>
<evidence type="ECO:0000313" key="8">
    <source>
        <dbReference type="EMBL" id="GFS13665.1"/>
    </source>
</evidence>
<dbReference type="Proteomes" id="UP000762676">
    <property type="component" value="Unassembled WGS sequence"/>
</dbReference>
<evidence type="ECO:0000259" key="7">
    <source>
        <dbReference type="PROSITE" id="PS50871"/>
    </source>
</evidence>
<gene>
    <name evidence="8" type="ORF">ElyMa_003142200</name>
</gene>
<keyword evidence="3 6" id="KW-0732">Signal</keyword>
<dbReference type="PANTHER" id="PTHR15427">
    <property type="entry name" value="EMILIN ELASTIN MICROFIBRIL INTERFACE-LOCATED PROTEIN ELASTIN MICROFIBRIL INTERFACER"/>
    <property type="match status" value="1"/>
</dbReference>
<organism evidence="8 9">
    <name type="scientific">Elysia marginata</name>
    <dbReference type="NCBI Taxonomy" id="1093978"/>
    <lineage>
        <taxon>Eukaryota</taxon>
        <taxon>Metazoa</taxon>
        <taxon>Spiralia</taxon>
        <taxon>Lophotrochozoa</taxon>
        <taxon>Mollusca</taxon>
        <taxon>Gastropoda</taxon>
        <taxon>Heterobranchia</taxon>
        <taxon>Euthyneura</taxon>
        <taxon>Panpulmonata</taxon>
        <taxon>Sacoglossa</taxon>
        <taxon>Placobranchoidea</taxon>
        <taxon>Plakobranchidae</taxon>
        <taxon>Elysia</taxon>
    </lineage>
</organism>
<evidence type="ECO:0000256" key="2">
    <source>
        <dbReference type="ARBA" id="ARBA00022525"/>
    </source>
</evidence>
<dbReference type="Pfam" id="PF00386">
    <property type="entry name" value="C1q"/>
    <property type="match status" value="1"/>
</dbReference>
<dbReference type="InterPro" id="IPR050392">
    <property type="entry name" value="Collagen/C1q_domain"/>
</dbReference>
<evidence type="ECO:0000256" key="6">
    <source>
        <dbReference type="SAM" id="SignalP"/>
    </source>
</evidence>
<evidence type="ECO:0000256" key="5">
    <source>
        <dbReference type="SAM" id="MobiDB-lite"/>
    </source>
</evidence>
<feature type="signal peptide" evidence="6">
    <location>
        <begin position="1"/>
        <end position="41"/>
    </location>
</feature>
<feature type="compositionally biased region" description="Basic and acidic residues" evidence="5">
    <location>
        <begin position="106"/>
        <end position="121"/>
    </location>
</feature>
<feature type="region of interest" description="Disordered" evidence="5">
    <location>
        <begin position="71"/>
        <end position="158"/>
    </location>
</feature>
<keyword evidence="4" id="KW-0176">Collagen</keyword>
<comment type="subcellular location">
    <subcellularLocation>
        <location evidence="1">Secreted</location>
    </subcellularLocation>
</comment>
<dbReference type="EMBL" id="BMAT01006488">
    <property type="protein sequence ID" value="GFS13665.1"/>
    <property type="molecule type" value="Genomic_DNA"/>
</dbReference>
<evidence type="ECO:0000313" key="9">
    <source>
        <dbReference type="Proteomes" id="UP000762676"/>
    </source>
</evidence>
<evidence type="ECO:0000256" key="3">
    <source>
        <dbReference type="ARBA" id="ARBA00022729"/>
    </source>
</evidence>
<name>A0AAV4IU69_9GAST</name>
<keyword evidence="9" id="KW-1185">Reference proteome</keyword>
<dbReference type="PROSITE" id="PS50871">
    <property type="entry name" value="C1Q"/>
    <property type="match status" value="1"/>
</dbReference>